<dbReference type="GO" id="GO:0006417">
    <property type="term" value="P:regulation of translation"/>
    <property type="evidence" value="ECO:0007669"/>
    <property type="project" value="UniProtKB-KW"/>
</dbReference>
<dbReference type="Pfam" id="PF01253">
    <property type="entry name" value="SUI1"/>
    <property type="match status" value="1"/>
</dbReference>
<comment type="similarity">
    <text evidence="1">Belongs to the SUI1 family.</text>
</comment>
<dbReference type="EMBL" id="AOLO01000015">
    <property type="protein sequence ID" value="ELZ97490.1"/>
    <property type="molecule type" value="Genomic_DNA"/>
</dbReference>
<accession>M0IL81</accession>
<evidence type="ECO:0000259" key="4">
    <source>
        <dbReference type="PROSITE" id="PS50296"/>
    </source>
</evidence>
<dbReference type="GO" id="GO:0003729">
    <property type="term" value="F:mRNA binding"/>
    <property type="evidence" value="ECO:0007669"/>
    <property type="project" value="TreeGrafter"/>
</dbReference>
<dbReference type="NCBIfam" id="NF002096">
    <property type="entry name" value="PRK00939.1"/>
    <property type="match status" value="1"/>
</dbReference>
<dbReference type="InterPro" id="IPR050318">
    <property type="entry name" value="DENR/SUI1_TIF"/>
</dbReference>
<dbReference type="AlphaFoldDB" id="M0IL81"/>
<organism evidence="5 6">
    <name type="scientific">Haloferax mediterranei (strain ATCC 33500 / DSM 1411 / JCM 8866 / NBRC 14739 / NCIMB 2177 / R-4)</name>
    <name type="common">Halobacterium mediterranei</name>
    <dbReference type="NCBI Taxonomy" id="523841"/>
    <lineage>
        <taxon>Archaea</taxon>
        <taxon>Methanobacteriati</taxon>
        <taxon>Methanobacteriota</taxon>
        <taxon>Stenosarchaea group</taxon>
        <taxon>Halobacteria</taxon>
        <taxon>Halobacteriales</taxon>
        <taxon>Haloferacaceae</taxon>
        <taxon>Haloferax</taxon>
    </lineage>
</organism>
<dbReference type="CDD" id="cd11567">
    <property type="entry name" value="YciH_like"/>
    <property type="match status" value="1"/>
</dbReference>
<comment type="caution">
    <text evidence="5">The sequence shown here is derived from an EMBL/GenBank/DDBJ whole genome shotgun (WGS) entry which is preliminary data.</text>
</comment>
<name>M0IL81_HALMT</name>
<keyword evidence="6" id="KW-1185">Reference proteome</keyword>
<dbReference type="PANTHER" id="PTHR12789:SF0">
    <property type="entry name" value="DENSITY-REGULATED PROTEIN"/>
    <property type="match status" value="1"/>
</dbReference>
<keyword evidence="2" id="KW-0810">Translation regulation</keyword>
<gene>
    <name evidence="5" type="ORF">C439_19248</name>
</gene>
<dbReference type="GO" id="GO:0001731">
    <property type="term" value="P:formation of translation preinitiation complex"/>
    <property type="evidence" value="ECO:0007669"/>
    <property type="project" value="TreeGrafter"/>
</dbReference>
<evidence type="ECO:0000256" key="1">
    <source>
        <dbReference type="ARBA" id="ARBA00005422"/>
    </source>
</evidence>
<evidence type="ECO:0000313" key="5">
    <source>
        <dbReference type="EMBL" id="ELZ97490.1"/>
    </source>
</evidence>
<evidence type="ECO:0000313" key="6">
    <source>
        <dbReference type="Proteomes" id="UP000011603"/>
    </source>
</evidence>
<dbReference type="PATRIC" id="fig|523841.21.peg.3857"/>
<dbReference type="SUPFAM" id="SSF55159">
    <property type="entry name" value="eIF1-like"/>
    <property type="match status" value="1"/>
</dbReference>
<protein>
    <submittedName>
        <fullName evidence="5">Translation initiation factor Sui1</fullName>
    </submittedName>
</protein>
<dbReference type="Proteomes" id="UP000011603">
    <property type="component" value="Unassembled WGS sequence"/>
</dbReference>
<dbReference type="GO" id="GO:0003743">
    <property type="term" value="F:translation initiation factor activity"/>
    <property type="evidence" value="ECO:0007669"/>
    <property type="project" value="UniProtKB-KW"/>
</dbReference>
<evidence type="ECO:0000256" key="2">
    <source>
        <dbReference type="ARBA" id="ARBA00022845"/>
    </source>
</evidence>
<dbReference type="PANTHER" id="PTHR12789">
    <property type="entry name" value="DENSITY-REGULATED PROTEIN HOMOLOG"/>
    <property type="match status" value="1"/>
</dbReference>
<evidence type="ECO:0000256" key="3">
    <source>
        <dbReference type="ARBA" id="ARBA00022917"/>
    </source>
</evidence>
<feature type="domain" description="SUI1" evidence="4">
    <location>
        <begin position="38"/>
        <end position="105"/>
    </location>
</feature>
<dbReference type="InterPro" id="IPR001950">
    <property type="entry name" value="SUI1"/>
</dbReference>
<proteinExistence type="inferred from homology"/>
<dbReference type="GO" id="GO:0002188">
    <property type="term" value="P:translation reinitiation"/>
    <property type="evidence" value="ECO:0007669"/>
    <property type="project" value="TreeGrafter"/>
</dbReference>
<dbReference type="Gene3D" id="3.30.780.10">
    <property type="entry name" value="SUI1-like domain"/>
    <property type="match status" value="1"/>
</dbReference>
<keyword evidence="3" id="KW-0648">Protein biosynthesis</keyword>
<reference evidence="5 6" key="1">
    <citation type="journal article" date="2014" name="PLoS Genet.">
        <title>Phylogenetically driven sequencing of extremely halophilic archaea reveals strategies for static and dynamic osmo-response.</title>
        <authorList>
            <person name="Becker E.A."/>
            <person name="Seitzer P.M."/>
            <person name="Tritt A."/>
            <person name="Larsen D."/>
            <person name="Krusor M."/>
            <person name="Yao A.I."/>
            <person name="Wu D."/>
            <person name="Madern D."/>
            <person name="Eisen J.A."/>
            <person name="Darling A.E."/>
            <person name="Facciotti M.T."/>
        </authorList>
    </citation>
    <scope>NUCLEOTIDE SEQUENCE [LARGE SCALE GENOMIC DNA]</scope>
    <source>
        <strain evidence="6">ATCC 33500 / DSM 1411 / JCM 8866 / NBRC 14739 / NCIMB 2177 / R-4</strain>
    </source>
</reference>
<dbReference type="InterPro" id="IPR005872">
    <property type="entry name" value="SUI1_arc_bac"/>
</dbReference>
<dbReference type="PROSITE" id="PS50296">
    <property type="entry name" value="SUI1"/>
    <property type="match status" value="1"/>
</dbReference>
<keyword evidence="5" id="KW-0396">Initiation factor</keyword>
<dbReference type="InterPro" id="IPR036877">
    <property type="entry name" value="SUI1_dom_sf"/>
</dbReference>
<sequence length="110" mass="12014">MSFGDGHMYVTKDTRSNITGLPDDLGIGDDLTRSQQRVSIHVDTRRYGKPMTVVEGLDLPRGELESLASTLKRRLAVGGTISDAGTIELQGEHSDRLEAALREEGFDVLT</sequence>